<reference evidence="2" key="3">
    <citation type="journal article" date="2017" name="Plant Physiol. Biochem.">
        <title>Differential oxidative and antioxidative response of duckweed Lemna minor toward plant growth promoting/inhibiting bacteria.</title>
        <authorList>
            <person name="Ishizawa H."/>
            <person name="Kuroda M."/>
            <person name="Morikawa M."/>
            <person name="Ike M."/>
        </authorList>
    </citation>
    <scope>NUCLEOTIDE SEQUENCE [LARGE SCALE GENOMIC DNA]</scope>
    <source>
        <strain evidence="2">H3</strain>
    </source>
</reference>
<sequence length="305" mass="33751">MRTLLIAGMGDVARRALPRLVQHWKVLVLAHHAQAAETARAGAAIPIMANLDDAASLERLAGLADELWITAPPPNHGLRDSRTRKLLYALAKADRIPQRISYISTTGVYGNSAGNWLDECSPPMPQTERAWRRLDAENTLRAFARRHGSQLSILRAPGIYALERLPLTRLVQNTPLIRPEEDSFSNHIHADDLASLCIASLQQNRGGIRVYNACDQEPLTITDWYAMLADALSLPLPPRLSRAEVQAAVSPALWSYMAESRRFRHQRLAELGVTLRYPTARGFVAQLAANPAWQSVALAKAGKIR</sequence>
<reference evidence="2" key="1">
    <citation type="journal article" date="2017" name="Biotechnol. Biofuels">
        <title>Evaluation of environmental bacterial communities as a factor affecting the growth of duckweed Lemna minor.</title>
        <authorList>
            <person name="Ishizawa H."/>
            <person name="Kuroda M."/>
            <person name="Morikawa M."/>
            <person name="Ike M."/>
        </authorList>
    </citation>
    <scope>NUCLEOTIDE SEQUENCE [LARGE SCALE GENOMIC DNA]</scope>
    <source>
        <strain evidence="2">H3</strain>
    </source>
</reference>
<dbReference type="PANTHER" id="PTHR48079">
    <property type="entry name" value="PROTEIN YEEZ"/>
    <property type="match status" value="1"/>
</dbReference>
<dbReference type="EMBL" id="AP018823">
    <property type="protein sequence ID" value="BBF83797.1"/>
    <property type="molecule type" value="Genomic_DNA"/>
</dbReference>
<reference evidence="1 2" key="2">
    <citation type="journal article" date="2017" name="Genome Announc.">
        <title>Draft genome sequence of Aquitalea magnusonii strain H3, a plant growth-promoting bacterium of duckweed Lemna minor.</title>
        <authorList>
            <person name="Ishizawa H."/>
            <person name="Kuroda M."/>
            <person name="Ike M."/>
        </authorList>
    </citation>
    <scope>NUCLEOTIDE SEQUENCE [LARGE SCALE GENOMIC DNA]</scope>
    <source>
        <strain evidence="1 2">H3</strain>
    </source>
</reference>
<keyword evidence="2" id="KW-1185">Reference proteome</keyword>
<dbReference type="AlphaFoldDB" id="A0A3G9GDV9"/>
<evidence type="ECO:0000313" key="1">
    <source>
        <dbReference type="EMBL" id="BBF83797.1"/>
    </source>
</evidence>
<gene>
    <name evidence="1" type="ORF">DLM_0113</name>
</gene>
<organism evidence="1 2">
    <name type="scientific">Aquitalea magnusonii</name>
    <dbReference type="NCBI Taxonomy" id="332411"/>
    <lineage>
        <taxon>Bacteria</taxon>
        <taxon>Pseudomonadati</taxon>
        <taxon>Pseudomonadota</taxon>
        <taxon>Betaproteobacteria</taxon>
        <taxon>Neisseriales</taxon>
        <taxon>Chromobacteriaceae</taxon>
        <taxon>Aquitalea</taxon>
    </lineage>
</organism>
<proteinExistence type="predicted"/>
<dbReference type="STRING" id="332411.VI06_03460"/>
<dbReference type="InterPro" id="IPR051783">
    <property type="entry name" value="NAD(P)-dependent_oxidoreduct"/>
</dbReference>
<dbReference type="Proteomes" id="UP000198290">
    <property type="component" value="Chromosome"/>
</dbReference>
<dbReference type="KEGG" id="amah:DLM_0113"/>
<dbReference type="PANTHER" id="PTHR48079:SF6">
    <property type="entry name" value="NAD(P)-BINDING DOMAIN-CONTAINING PROTEIN-RELATED"/>
    <property type="match status" value="1"/>
</dbReference>
<protein>
    <submittedName>
        <fullName evidence="1">Nucleoside-diphosphate-sugar epimerases</fullName>
    </submittedName>
</protein>
<name>A0A3G9GDV9_9NEIS</name>
<dbReference type="GO" id="GO:0005737">
    <property type="term" value="C:cytoplasm"/>
    <property type="evidence" value="ECO:0007669"/>
    <property type="project" value="TreeGrafter"/>
</dbReference>
<dbReference type="InterPro" id="IPR036291">
    <property type="entry name" value="NAD(P)-bd_dom_sf"/>
</dbReference>
<accession>A0A3G9GDV9</accession>
<dbReference type="Gene3D" id="3.40.50.720">
    <property type="entry name" value="NAD(P)-binding Rossmann-like Domain"/>
    <property type="match status" value="1"/>
</dbReference>
<dbReference type="SUPFAM" id="SSF51735">
    <property type="entry name" value="NAD(P)-binding Rossmann-fold domains"/>
    <property type="match status" value="1"/>
</dbReference>
<evidence type="ECO:0000313" key="2">
    <source>
        <dbReference type="Proteomes" id="UP000198290"/>
    </source>
</evidence>
<dbReference type="GO" id="GO:0004029">
    <property type="term" value="F:aldehyde dehydrogenase (NAD+) activity"/>
    <property type="evidence" value="ECO:0007669"/>
    <property type="project" value="TreeGrafter"/>
</dbReference>
<dbReference type="OrthoDB" id="9808276at2"/>
<dbReference type="RefSeq" id="WP_089083138.1">
    <property type="nucleotide sequence ID" value="NZ_AP018823.1"/>
</dbReference>